<dbReference type="InterPro" id="IPR015422">
    <property type="entry name" value="PyrdxlP-dep_Trfase_small"/>
</dbReference>
<protein>
    <recommendedName>
        <fullName evidence="6">DegT/DnrJ/EryC1/StrS aminotransferase family protein</fullName>
    </recommendedName>
</protein>
<accession>A0ABX1TNH8</accession>
<dbReference type="InterPro" id="IPR015421">
    <property type="entry name" value="PyrdxlP-dep_Trfase_major"/>
</dbReference>
<evidence type="ECO:0000313" key="4">
    <source>
        <dbReference type="EMBL" id="NMQ20962.1"/>
    </source>
</evidence>
<comment type="caution">
    <text evidence="4">The sequence shown here is derived from an EMBL/GenBank/DDBJ whole genome shotgun (WGS) entry which is preliminary data.</text>
</comment>
<reference evidence="4 5" key="1">
    <citation type="submission" date="2019-03" db="EMBL/GenBank/DDBJ databases">
        <title>Metabolic reconstructions from genomes of highly enriched 'Candidatus Accumulibacter' and 'Candidatus Competibacter' bioreactor populations.</title>
        <authorList>
            <person name="Annavajhala M.K."/>
            <person name="Welles L."/>
            <person name="Abbas B."/>
            <person name="Sorokin D."/>
            <person name="Park H."/>
            <person name="Van Loosdrecht M."/>
            <person name="Chandran K."/>
        </authorList>
    </citation>
    <scope>NUCLEOTIDE SEQUENCE [LARGE SCALE GENOMIC DNA]</scope>
    <source>
        <strain evidence="4 5">SBR_G</strain>
    </source>
</reference>
<name>A0ABX1TNH8_9GAMM</name>
<dbReference type="PANTHER" id="PTHR30244:SF34">
    <property type="entry name" value="DTDP-4-AMINO-4,6-DIDEOXYGALACTOSE TRANSAMINASE"/>
    <property type="match status" value="1"/>
</dbReference>
<dbReference type="EMBL" id="SPMZ01000071">
    <property type="protein sequence ID" value="NMQ20962.1"/>
    <property type="molecule type" value="Genomic_DNA"/>
</dbReference>
<evidence type="ECO:0000313" key="5">
    <source>
        <dbReference type="Proteomes" id="UP000760480"/>
    </source>
</evidence>
<dbReference type="PANTHER" id="PTHR30244">
    <property type="entry name" value="TRANSAMINASE"/>
    <property type="match status" value="1"/>
</dbReference>
<dbReference type="Gene3D" id="3.40.640.10">
    <property type="entry name" value="Type I PLP-dependent aspartate aminotransferase-like (Major domain)"/>
    <property type="match status" value="1"/>
</dbReference>
<gene>
    <name evidence="4" type="ORF">E4P82_18250</name>
</gene>
<evidence type="ECO:0000256" key="2">
    <source>
        <dbReference type="ARBA" id="ARBA00037999"/>
    </source>
</evidence>
<sequence length="390" mass="42685">MATVHSLMYKMLPPVGEPIRLGPRSDPPEFTGFHSVWTQSGTAALALAVRLAMDQRPDVARPEVLIPAHGCPDLVAAVRFAGAIPILVDIGPEDPGFDPASLEQAWTKATVAVVAVNFLGIRERVHDLAHAATTRNTWLIEDSAQWYPEPQADENEPFSPTDAVILSFGRGKPVSLLGGGALLVREGRESNPALESLKAAPNEWLPALKIALYNQLLQPRWYGLIGRNPLLSVGGTHYAPLVGVQAMASWRLELLGSNAAAWLDRDRWRETAISEMLISCEAVAVNLPHLLKERTRRLLRYPLLCRDRETRDRLLAQLVTAGLGATAMYREALPWVPGVAPVLDVIPALPGARAFAEHLLTLPVHDGVSRKDIECMEEVIRSEVTIVLEN</sequence>
<dbReference type="Proteomes" id="UP000760480">
    <property type="component" value="Unassembled WGS sequence"/>
</dbReference>
<dbReference type="Gene3D" id="3.90.1150.10">
    <property type="entry name" value="Aspartate Aminotransferase, domain 1"/>
    <property type="match status" value="1"/>
</dbReference>
<dbReference type="InterPro" id="IPR000653">
    <property type="entry name" value="DegT/StrS_aminotransferase"/>
</dbReference>
<dbReference type="Pfam" id="PF01041">
    <property type="entry name" value="DegT_DnrJ_EryC1"/>
    <property type="match status" value="2"/>
</dbReference>
<keyword evidence="1 3" id="KW-0663">Pyridoxal phosphate</keyword>
<evidence type="ECO:0000256" key="1">
    <source>
        <dbReference type="ARBA" id="ARBA00022898"/>
    </source>
</evidence>
<dbReference type="SUPFAM" id="SSF53383">
    <property type="entry name" value="PLP-dependent transferases"/>
    <property type="match status" value="1"/>
</dbReference>
<proteinExistence type="inferred from homology"/>
<keyword evidence="5" id="KW-1185">Reference proteome</keyword>
<organism evidence="4 5">
    <name type="scientific">Candidatus Competibacter phosphatis</name>
    <dbReference type="NCBI Taxonomy" id="221280"/>
    <lineage>
        <taxon>Bacteria</taxon>
        <taxon>Pseudomonadati</taxon>
        <taxon>Pseudomonadota</taxon>
        <taxon>Gammaproteobacteria</taxon>
        <taxon>Candidatus Competibacteraceae</taxon>
        <taxon>Candidatus Competibacter</taxon>
    </lineage>
</organism>
<evidence type="ECO:0008006" key="6">
    <source>
        <dbReference type="Google" id="ProtNLM"/>
    </source>
</evidence>
<comment type="similarity">
    <text evidence="2 3">Belongs to the DegT/DnrJ/EryC1 family.</text>
</comment>
<dbReference type="InterPro" id="IPR015424">
    <property type="entry name" value="PyrdxlP-dep_Trfase"/>
</dbReference>
<evidence type="ECO:0000256" key="3">
    <source>
        <dbReference type="RuleBase" id="RU004508"/>
    </source>
</evidence>